<sequence>MDTLVLNAILQELQQQICPSRINTITQLEEYILILSLWNRQQECRLEISVDARFQYLFLTDEQPGNQAQVFGKFLQHHIKGGEIRKVSKPPFERVITFDIAKKDIDGSELHYQLILEIMGRHSNVILLQQQNQKILDSIRHVTAAQSSYRRIAPGALYVPPPIQKKRDPATITQEQFQHLLTDYNKAKEQSPNLQLWKYLIQHIQGLSPLLTKEIERGEPAQDDNAYWERFSTIVHAIMSAASVYQPTVFVERQTEGRDRPVALSALQLKQFTKDFRIHRLTFSSMSEASAHYYHTLVNHQQRETLRTSLLRALGQRLTKQKKKREHLAAQQEQIERAEEYKHKGELLTANIYQLQKGMKTASVLDYYQDEQPQIDIELDPRLTPSQNAQRYFKRYNKLKQGKKVTQQRLLETCRAITYLEEVKFFLETAETIEELQQFHTELHGAAQGSSQGKSRRKKQKHDEPVQPFLRLLSSDGFPIYVGRNSRENDLLTQRTAQPEDIWLHAHQAPGSHVLILNRDRRSDIPESTLREAAALAAYHSKLRKSGKADVIYTRKKYVKKPKGSPPGLVIVSQFQTIRVTPEKQ</sequence>
<dbReference type="Pfam" id="PF05670">
    <property type="entry name" value="NFACT-R_1"/>
    <property type="match status" value="1"/>
</dbReference>
<keyword evidence="4 5" id="KW-0648">Protein biosynthesis</keyword>
<dbReference type="GO" id="GO:0000049">
    <property type="term" value="F:tRNA binding"/>
    <property type="evidence" value="ECO:0007669"/>
    <property type="project" value="UniProtKB-UniRule"/>
</dbReference>
<comment type="caution">
    <text evidence="8">The sequence shown here is derived from an EMBL/GenBank/DDBJ whole genome shotgun (WGS) entry which is preliminary data.</text>
</comment>
<accession>A0A2G6KBT0</accession>
<gene>
    <name evidence="5" type="primary">rqcH</name>
    <name evidence="8" type="ORF">CSA56_12565</name>
</gene>
<keyword evidence="1 5" id="KW-0820">tRNA-binding</keyword>
<comment type="similarity">
    <text evidence="5">Belongs to the NEMF family.</text>
</comment>
<evidence type="ECO:0000256" key="4">
    <source>
        <dbReference type="ARBA" id="ARBA00022917"/>
    </source>
</evidence>
<dbReference type="InterPro" id="IPR043682">
    <property type="entry name" value="RqcH_bacterial"/>
</dbReference>
<evidence type="ECO:0000256" key="5">
    <source>
        <dbReference type="HAMAP-Rule" id="MF_00844"/>
    </source>
</evidence>
<dbReference type="HAMAP" id="MF_00844_B">
    <property type="entry name" value="RqcH_B"/>
    <property type="match status" value="1"/>
</dbReference>
<name>A0A2G6KBT0_9BACT</name>
<feature type="region of interest" description="Disordered" evidence="6">
    <location>
        <begin position="444"/>
        <end position="466"/>
    </location>
</feature>
<dbReference type="GO" id="GO:1990112">
    <property type="term" value="C:RQC complex"/>
    <property type="evidence" value="ECO:0007669"/>
    <property type="project" value="TreeGrafter"/>
</dbReference>
<evidence type="ECO:0000256" key="6">
    <source>
        <dbReference type="SAM" id="MobiDB-lite"/>
    </source>
</evidence>
<dbReference type="Pfam" id="PF05833">
    <property type="entry name" value="NFACT_N"/>
    <property type="match status" value="1"/>
</dbReference>
<organism evidence="8 9">
    <name type="scientific">candidate division KSB3 bacterium</name>
    <dbReference type="NCBI Taxonomy" id="2044937"/>
    <lineage>
        <taxon>Bacteria</taxon>
        <taxon>candidate division KSB3</taxon>
    </lineage>
</organism>
<keyword evidence="3 5" id="KW-0694">RNA-binding</keyword>
<dbReference type="InterPro" id="IPR051608">
    <property type="entry name" value="RQC_Subunit_NEMF"/>
</dbReference>
<dbReference type="EMBL" id="PDSK01000102">
    <property type="protein sequence ID" value="PIE33156.1"/>
    <property type="molecule type" value="Genomic_DNA"/>
</dbReference>
<dbReference type="PANTHER" id="PTHR15239:SF6">
    <property type="entry name" value="RIBOSOME QUALITY CONTROL COMPLEX SUBUNIT NEMF"/>
    <property type="match status" value="1"/>
</dbReference>
<dbReference type="GO" id="GO:0019843">
    <property type="term" value="F:rRNA binding"/>
    <property type="evidence" value="ECO:0007669"/>
    <property type="project" value="UniProtKB-UniRule"/>
</dbReference>
<protein>
    <recommendedName>
        <fullName evidence="5">Rqc2 homolog RqcH</fullName>
        <shortName evidence="5">RqcH</shortName>
    </recommendedName>
</protein>
<evidence type="ECO:0000313" key="8">
    <source>
        <dbReference type="EMBL" id="PIE33156.1"/>
    </source>
</evidence>
<keyword evidence="2 5" id="KW-0699">rRNA-binding</keyword>
<dbReference type="GO" id="GO:0043023">
    <property type="term" value="F:ribosomal large subunit binding"/>
    <property type="evidence" value="ECO:0007669"/>
    <property type="project" value="UniProtKB-UniRule"/>
</dbReference>
<proteinExistence type="inferred from homology"/>
<evidence type="ECO:0000256" key="3">
    <source>
        <dbReference type="ARBA" id="ARBA00022884"/>
    </source>
</evidence>
<dbReference type="PANTHER" id="PTHR15239">
    <property type="entry name" value="NUCLEAR EXPORT MEDIATOR FACTOR NEMF"/>
    <property type="match status" value="1"/>
</dbReference>
<comment type="function">
    <text evidence="5">Key component of the ribosome quality control system (RQC), a ribosome-associated complex that mediates the extraction of incompletely synthesized nascent chains from stalled ribosomes and their subsequent degradation. RqcH recruits Ala-charged tRNA, and with RqcP directs the elongation of stalled nascent chains on 50S ribosomal subunits, leading to non-templated C-terminal alanine extensions (Ala tail). The Ala tail promotes nascent chain degradation. May add between 1 and at least 8 Ala residues. Binds to stalled 50S ribosomal subunits.</text>
</comment>
<comment type="subunit">
    <text evidence="5">Associates with stalled 50S ribosomal subunits. Binds to RqcP.</text>
</comment>
<dbReference type="GO" id="GO:0072344">
    <property type="term" value="P:rescue of stalled ribosome"/>
    <property type="evidence" value="ECO:0007669"/>
    <property type="project" value="UniProtKB-UniRule"/>
</dbReference>
<feature type="domain" description="NFACT RNA-binding" evidence="7">
    <location>
        <begin position="472"/>
        <end position="564"/>
    </location>
</feature>
<reference evidence="8 9" key="1">
    <citation type="submission" date="2017-10" db="EMBL/GenBank/DDBJ databases">
        <title>Novel microbial diversity and functional potential in the marine mammal oral microbiome.</title>
        <authorList>
            <person name="Dudek N.K."/>
            <person name="Sun C.L."/>
            <person name="Burstein D."/>
            <person name="Kantor R.S."/>
            <person name="Aliaga Goltsman D.S."/>
            <person name="Bik E.M."/>
            <person name="Thomas B.C."/>
            <person name="Banfield J.F."/>
            <person name="Relman D.A."/>
        </authorList>
    </citation>
    <scope>NUCLEOTIDE SEQUENCE [LARGE SCALE GENOMIC DNA]</scope>
    <source>
        <strain evidence="8">DOLJORAL78_47_16</strain>
    </source>
</reference>
<evidence type="ECO:0000256" key="1">
    <source>
        <dbReference type="ARBA" id="ARBA00022555"/>
    </source>
</evidence>
<dbReference type="Gene3D" id="2.30.310.10">
    <property type="entry name" value="ibrinogen binding protein from staphylococcus aureus domain"/>
    <property type="match status" value="1"/>
</dbReference>
<dbReference type="Proteomes" id="UP000230821">
    <property type="component" value="Unassembled WGS sequence"/>
</dbReference>
<dbReference type="AlphaFoldDB" id="A0A2G6KBT0"/>
<dbReference type="InterPro" id="IPR008532">
    <property type="entry name" value="NFACT_RNA-bd"/>
</dbReference>
<evidence type="ECO:0000256" key="2">
    <source>
        <dbReference type="ARBA" id="ARBA00022730"/>
    </source>
</evidence>
<evidence type="ECO:0000259" key="7">
    <source>
        <dbReference type="Pfam" id="PF05670"/>
    </source>
</evidence>
<dbReference type="Gene3D" id="1.10.8.50">
    <property type="match status" value="1"/>
</dbReference>
<evidence type="ECO:0000313" key="9">
    <source>
        <dbReference type="Proteomes" id="UP000230821"/>
    </source>
</evidence>